<dbReference type="InterPro" id="IPR050508">
    <property type="entry name" value="Methyltransf_Superfamily"/>
</dbReference>
<dbReference type="Pfam" id="PF13649">
    <property type="entry name" value="Methyltransf_25"/>
    <property type="match status" value="1"/>
</dbReference>
<dbReference type="EC" id="2.1.1.-" evidence="3"/>
<reference evidence="3 4" key="1">
    <citation type="submission" date="2024-09" db="EMBL/GenBank/DDBJ databases">
        <authorList>
            <person name="Sun Q."/>
            <person name="Mori K."/>
        </authorList>
    </citation>
    <scope>NUCLEOTIDE SEQUENCE [LARGE SCALE GENOMIC DNA]</scope>
    <source>
        <strain evidence="3 4">CCM 7468</strain>
    </source>
</reference>
<feature type="region of interest" description="Disordered" evidence="1">
    <location>
        <begin position="1"/>
        <end position="23"/>
    </location>
</feature>
<dbReference type="GO" id="GO:0008168">
    <property type="term" value="F:methyltransferase activity"/>
    <property type="evidence" value="ECO:0007669"/>
    <property type="project" value="UniProtKB-KW"/>
</dbReference>
<feature type="domain" description="Methyltransferase" evidence="2">
    <location>
        <begin position="69"/>
        <end position="165"/>
    </location>
</feature>
<proteinExistence type="predicted"/>
<dbReference type="InterPro" id="IPR029063">
    <property type="entry name" value="SAM-dependent_MTases_sf"/>
</dbReference>
<keyword evidence="3" id="KW-0489">Methyltransferase</keyword>
<dbReference type="InterPro" id="IPR041698">
    <property type="entry name" value="Methyltransf_25"/>
</dbReference>
<name>A0ABV6IUR2_9PROT</name>
<dbReference type="GO" id="GO:0032259">
    <property type="term" value="P:methylation"/>
    <property type="evidence" value="ECO:0007669"/>
    <property type="project" value="UniProtKB-KW"/>
</dbReference>
<evidence type="ECO:0000259" key="2">
    <source>
        <dbReference type="Pfam" id="PF13649"/>
    </source>
</evidence>
<dbReference type="SUPFAM" id="SSF53335">
    <property type="entry name" value="S-adenosyl-L-methionine-dependent methyltransferases"/>
    <property type="match status" value="1"/>
</dbReference>
<protein>
    <submittedName>
        <fullName evidence="3">Class I SAM-dependent methyltransferase</fullName>
        <ecNumber evidence="3">2.1.1.-</ecNumber>
    </submittedName>
</protein>
<keyword evidence="3" id="KW-0808">Transferase</keyword>
<accession>A0ABV6IUR2</accession>
<dbReference type="RefSeq" id="WP_377052711.1">
    <property type="nucleotide sequence ID" value="NZ_JBHLVZ010000060.1"/>
</dbReference>
<evidence type="ECO:0000313" key="3">
    <source>
        <dbReference type="EMBL" id="MFC0387353.1"/>
    </source>
</evidence>
<dbReference type="Proteomes" id="UP001589789">
    <property type="component" value="Unassembled WGS sequence"/>
</dbReference>
<dbReference type="PANTHER" id="PTHR42912">
    <property type="entry name" value="METHYLTRANSFERASE"/>
    <property type="match status" value="1"/>
</dbReference>
<organism evidence="3 4">
    <name type="scientific">Muricoccus vinaceus</name>
    <dbReference type="NCBI Taxonomy" id="424704"/>
    <lineage>
        <taxon>Bacteria</taxon>
        <taxon>Pseudomonadati</taxon>
        <taxon>Pseudomonadota</taxon>
        <taxon>Alphaproteobacteria</taxon>
        <taxon>Acetobacterales</taxon>
        <taxon>Roseomonadaceae</taxon>
        <taxon>Muricoccus</taxon>
    </lineage>
</organism>
<dbReference type="CDD" id="cd02440">
    <property type="entry name" value="AdoMet_MTases"/>
    <property type="match status" value="1"/>
</dbReference>
<comment type="caution">
    <text evidence="3">The sequence shown here is derived from an EMBL/GenBank/DDBJ whole genome shotgun (WGS) entry which is preliminary data.</text>
</comment>
<evidence type="ECO:0000256" key="1">
    <source>
        <dbReference type="SAM" id="MobiDB-lite"/>
    </source>
</evidence>
<evidence type="ECO:0000313" key="4">
    <source>
        <dbReference type="Proteomes" id="UP001589789"/>
    </source>
</evidence>
<sequence length="299" mass="31075">MAPPETPPAAEAREDAPPVAHAPGKDAIRAQWDRAAAGWDAQAPRLRAWLAGPTAAMIAQAGIGPGARVLDVAAGAGEQTLDIARAVGPGGSVLATDLSPAILERAAMRARAAGLDNVRTRLADGEALGLEEASFDAAVCRLGLMLLPDPLSGLREVRRALRPGGRFCAVVFAGPANNPCITLLVSTAMRHAGLPPRDPFQAGGLLSLGKPGLIEALFAEAGFAEIRVSRMEAPFRLPSVRDYLDFLRAAAGPVIAMLDRLDPAAREAAWADIEGGLGAFRTEGGWEGPNELLLASGRR</sequence>
<gene>
    <name evidence="3" type="ORF">ACFFIC_17640</name>
</gene>
<dbReference type="EMBL" id="JBHLVZ010000060">
    <property type="protein sequence ID" value="MFC0387353.1"/>
    <property type="molecule type" value="Genomic_DNA"/>
</dbReference>
<keyword evidence="4" id="KW-1185">Reference proteome</keyword>
<dbReference type="Gene3D" id="3.40.50.150">
    <property type="entry name" value="Vaccinia Virus protein VP39"/>
    <property type="match status" value="1"/>
</dbReference>